<evidence type="ECO:0000313" key="4">
    <source>
        <dbReference type="Proteomes" id="UP001139171"/>
    </source>
</evidence>
<keyword evidence="1" id="KW-0732">Signal</keyword>
<dbReference type="InterPro" id="IPR010854">
    <property type="entry name" value="YdgH/BhsA/McbA-like_dom"/>
</dbReference>
<dbReference type="AlphaFoldDB" id="A0A9X1MSE8"/>
<dbReference type="Proteomes" id="UP001139171">
    <property type="component" value="Unassembled WGS sequence"/>
</dbReference>
<dbReference type="InterPro" id="IPR025543">
    <property type="entry name" value="Dodecin-like"/>
</dbReference>
<dbReference type="SUPFAM" id="SSF159871">
    <property type="entry name" value="YdgH-like"/>
    <property type="match status" value="1"/>
</dbReference>
<gene>
    <name evidence="3" type="ORF">LPW36_01375</name>
</gene>
<accession>A0A9X1MSE8</accession>
<name>A0A9X1MSE8_9GAMM</name>
<proteinExistence type="predicted"/>
<dbReference type="InterPro" id="IPR036275">
    <property type="entry name" value="YdgH-like_sf"/>
</dbReference>
<evidence type="ECO:0000256" key="1">
    <source>
        <dbReference type="ARBA" id="ARBA00022729"/>
    </source>
</evidence>
<evidence type="ECO:0000259" key="2">
    <source>
        <dbReference type="Pfam" id="PF07338"/>
    </source>
</evidence>
<sequence>MLMLLQEVGSQHASYYRVIAANSNDDSNNWRIAAEIYR</sequence>
<protein>
    <submittedName>
        <fullName evidence="3">DUF1471 domain-containing protein</fullName>
    </submittedName>
</protein>
<dbReference type="Pfam" id="PF07338">
    <property type="entry name" value="YdgH_BhsA-like"/>
    <property type="match status" value="1"/>
</dbReference>
<dbReference type="EMBL" id="JAJNAG010000002">
    <property type="protein sequence ID" value="MCD1124696.1"/>
    <property type="molecule type" value="Genomic_DNA"/>
</dbReference>
<organism evidence="3 4">
    <name type="scientific">Limnobaculum eriocheiris</name>
    <dbReference type="NCBI Taxonomy" id="2897391"/>
    <lineage>
        <taxon>Bacteria</taxon>
        <taxon>Pseudomonadati</taxon>
        <taxon>Pseudomonadota</taxon>
        <taxon>Gammaproteobacteria</taxon>
        <taxon>Enterobacterales</taxon>
        <taxon>Budviciaceae</taxon>
        <taxon>Limnobaculum</taxon>
    </lineage>
</organism>
<comment type="caution">
    <text evidence="3">The sequence shown here is derived from an EMBL/GenBank/DDBJ whole genome shotgun (WGS) entry which is preliminary data.</text>
</comment>
<reference evidence="3" key="1">
    <citation type="submission" date="2021-11" db="EMBL/GenBank/DDBJ databases">
        <title>Jinshanibacter sp. isolated from one year old Eriocheir sinensis.</title>
        <authorList>
            <person name="Li J.-Y."/>
            <person name="He W."/>
            <person name="Gao T.-H."/>
        </authorList>
    </citation>
    <scope>NUCLEOTIDE SEQUENCE</scope>
    <source>
        <strain evidence="3">LJY008</strain>
    </source>
</reference>
<dbReference type="RefSeq" id="WP_230607719.1">
    <property type="nucleotide sequence ID" value="NZ_JAJNAG010000002.1"/>
</dbReference>
<evidence type="ECO:0000313" key="3">
    <source>
        <dbReference type="EMBL" id="MCD1124696.1"/>
    </source>
</evidence>
<dbReference type="Gene3D" id="3.30.1660.10">
    <property type="entry name" value="Flavin-binding protein dodecin"/>
    <property type="match status" value="1"/>
</dbReference>
<feature type="domain" description="YdgH/BhsA/McbA-like" evidence="2">
    <location>
        <begin position="11"/>
        <end position="38"/>
    </location>
</feature>
<keyword evidence="4" id="KW-1185">Reference proteome</keyword>